<protein>
    <submittedName>
        <fullName evidence="1">Uncharacterized protein</fullName>
    </submittedName>
</protein>
<comment type="caution">
    <text evidence="1">The sequence shown here is derived from an EMBL/GenBank/DDBJ whole genome shotgun (WGS) entry which is preliminary data.</text>
</comment>
<accession>A0A6V8NK56</accession>
<evidence type="ECO:0000313" key="1">
    <source>
        <dbReference type="EMBL" id="GFP20709.1"/>
    </source>
</evidence>
<name>A0A6V8NK56_9ACTN</name>
<sequence length="119" mass="13630">KDDFKLTMLEVINSSKEWSRCTNLGAALKSMRLNYPDLLSGHSILLLVSDTKTIELDETMQALAQLKRIVKDLILLNTLPHGDWQNSKSVRTLQVVLRMFPCKTLSDLEKVVRQKIITY</sequence>
<evidence type="ECO:0000313" key="2">
    <source>
        <dbReference type="Proteomes" id="UP000574717"/>
    </source>
</evidence>
<reference evidence="1 2" key="1">
    <citation type="journal article" date="2020" name="Front. Microbiol.">
        <title>Single-cell genomics of novel Actinobacteria with the Wood-Ljungdahl pathway discovered in a serpentinizing system.</title>
        <authorList>
            <person name="Merino N."/>
            <person name="Kawai M."/>
            <person name="Boyd E.S."/>
            <person name="Colman D.R."/>
            <person name="McGlynn S.E."/>
            <person name="Nealson K.H."/>
            <person name="Kurokawa K."/>
            <person name="Hongoh Y."/>
        </authorList>
    </citation>
    <scope>NUCLEOTIDE SEQUENCE [LARGE SCALE GENOMIC DNA]</scope>
    <source>
        <strain evidence="1 2">S03</strain>
    </source>
</reference>
<dbReference type="AlphaFoldDB" id="A0A6V8NK56"/>
<proteinExistence type="predicted"/>
<feature type="non-terminal residue" evidence="1">
    <location>
        <position position="1"/>
    </location>
</feature>
<dbReference type="Proteomes" id="UP000574717">
    <property type="component" value="Unassembled WGS sequence"/>
</dbReference>
<organism evidence="1 2">
    <name type="scientific">Candidatus Hakubella thermalkaliphila</name>
    <dbReference type="NCBI Taxonomy" id="2754717"/>
    <lineage>
        <taxon>Bacteria</taxon>
        <taxon>Bacillati</taxon>
        <taxon>Actinomycetota</taxon>
        <taxon>Actinomycetota incertae sedis</taxon>
        <taxon>Candidatus Hakubellales</taxon>
        <taxon>Candidatus Hakubellaceae</taxon>
        <taxon>Candidatus Hakubella</taxon>
    </lineage>
</organism>
<dbReference type="EMBL" id="BLRU01000626">
    <property type="protein sequence ID" value="GFP20709.1"/>
    <property type="molecule type" value="Genomic_DNA"/>
</dbReference>
<gene>
    <name evidence="1" type="ORF">HKBW3S03_02213</name>
</gene>